<dbReference type="OrthoDB" id="3450412at2759"/>
<dbReference type="AlphaFoldDB" id="A0A370TMK5"/>
<dbReference type="EMBL" id="NPIC01000004">
    <property type="protein sequence ID" value="RDL36759.1"/>
    <property type="molecule type" value="Genomic_DNA"/>
</dbReference>
<name>A0A370TMK5_9HELO</name>
<sequence>MLVFLVQFVIRGCAAIVTTGTDAEDLSQFSRGAPMCPDQIGWPQVPAPLACDDPACGGISWAVPPYRCRQRDGVMFGNEVFGCRCCPRLVDCDDPKCAGSPNEEICRSELLDSCVCVASNRRAAPPTSALLDAATAAEIDDVLAEFTLYESLNNDVGAITPSSRNCPLDPPVRCLDPQCRGSDDWKTETSSTPRCNQADGKLVTDGTETALHGCPCCPEYIACSSTDCNGGANQAYTSFPLHGCFCDWPGRGPILTCSDGLDVLINDAEAFLDDPDYHPFGGQILSGTAVSFTASSSMFYEARPLATQRSTVPVLPQNLTRMNLLSSRQEAFGLLQNGSVFVMPDHFKPT</sequence>
<evidence type="ECO:0000313" key="3">
    <source>
        <dbReference type="Proteomes" id="UP000254866"/>
    </source>
</evidence>
<accession>A0A370TMK5</accession>
<evidence type="ECO:0000313" key="2">
    <source>
        <dbReference type="EMBL" id="RDL36759.1"/>
    </source>
</evidence>
<dbReference type="Proteomes" id="UP000254866">
    <property type="component" value="Unassembled WGS sequence"/>
</dbReference>
<evidence type="ECO:0000256" key="1">
    <source>
        <dbReference type="SAM" id="SignalP"/>
    </source>
</evidence>
<protein>
    <submittedName>
        <fullName evidence="2">Uncharacterized protein</fullName>
    </submittedName>
</protein>
<dbReference type="RefSeq" id="XP_031869415.1">
    <property type="nucleotide sequence ID" value="XM_032014734.1"/>
</dbReference>
<reference evidence="2 3" key="1">
    <citation type="journal article" date="2018" name="IMA Fungus">
        <title>IMA Genome-F 9: Draft genome sequence of Annulohypoxylon stygium, Aspergillus mulundensis, Berkeleyomyces basicola (syn. Thielaviopsis basicola), Ceratocystis smalleyi, two Cercospora beticola strains, Coleophoma cylindrospora, Fusarium fracticaudum, Phialophora cf. hyalina, and Morchella septimelata.</title>
        <authorList>
            <person name="Wingfield B.D."/>
            <person name="Bills G.F."/>
            <person name="Dong Y."/>
            <person name="Huang W."/>
            <person name="Nel W.J."/>
            <person name="Swalarsk-Parry B.S."/>
            <person name="Vaghefi N."/>
            <person name="Wilken P.M."/>
            <person name="An Z."/>
            <person name="de Beer Z.W."/>
            <person name="De Vos L."/>
            <person name="Chen L."/>
            <person name="Duong T.A."/>
            <person name="Gao Y."/>
            <person name="Hammerbacher A."/>
            <person name="Kikkert J.R."/>
            <person name="Li Y."/>
            <person name="Li H."/>
            <person name="Li K."/>
            <person name="Li Q."/>
            <person name="Liu X."/>
            <person name="Ma X."/>
            <person name="Naidoo K."/>
            <person name="Pethybridge S.J."/>
            <person name="Sun J."/>
            <person name="Steenkamp E.T."/>
            <person name="van der Nest M.A."/>
            <person name="van Wyk S."/>
            <person name="Wingfield M.J."/>
            <person name="Xiong C."/>
            <person name="Yue Q."/>
            <person name="Zhang X."/>
        </authorList>
    </citation>
    <scope>NUCLEOTIDE SEQUENCE [LARGE SCALE GENOMIC DNA]</scope>
    <source>
        <strain evidence="2 3">BP 5553</strain>
    </source>
</reference>
<organism evidence="2 3">
    <name type="scientific">Venustampulla echinocandica</name>
    <dbReference type="NCBI Taxonomy" id="2656787"/>
    <lineage>
        <taxon>Eukaryota</taxon>
        <taxon>Fungi</taxon>
        <taxon>Dikarya</taxon>
        <taxon>Ascomycota</taxon>
        <taxon>Pezizomycotina</taxon>
        <taxon>Leotiomycetes</taxon>
        <taxon>Helotiales</taxon>
        <taxon>Pleuroascaceae</taxon>
        <taxon>Venustampulla</taxon>
    </lineage>
</organism>
<dbReference type="GeneID" id="43598960"/>
<feature type="signal peptide" evidence="1">
    <location>
        <begin position="1"/>
        <end position="15"/>
    </location>
</feature>
<keyword evidence="3" id="KW-1185">Reference proteome</keyword>
<feature type="chain" id="PRO_5016753899" evidence="1">
    <location>
        <begin position="16"/>
        <end position="350"/>
    </location>
</feature>
<proteinExistence type="predicted"/>
<comment type="caution">
    <text evidence="2">The sequence shown here is derived from an EMBL/GenBank/DDBJ whole genome shotgun (WGS) entry which is preliminary data.</text>
</comment>
<keyword evidence="1" id="KW-0732">Signal</keyword>
<gene>
    <name evidence="2" type="ORF">BP5553_06111</name>
</gene>